<keyword evidence="11" id="KW-1185">Reference proteome</keyword>
<feature type="chain" id="PRO_5025423774" description="non-reducing end alpha-L-arabinofuranosidase" evidence="8">
    <location>
        <begin position="20"/>
        <end position="649"/>
    </location>
</feature>
<keyword evidence="5 8" id="KW-0732">Signal</keyword>
<evidence type="ECO:0000256" key="7">
    <source>
        <dbReference type="ARBA" id="ARBA00023180"/>
    </source>
</evidence>
<dbReference type="Proteomes" id="UP000799537">
    <property type="component" value="Unassembled WGS sequence"/>
</dbReference>
<evidence type="ECO:0000256" key="4">
    <source>
        <dbReference type="ARBA" id="ARBA00012670"/>
    </source>
</evidence>
<dbReference type="OrthoDB" id="406864at2759"/>
<dbReference type="AlphaFoldDB" id="A0A6A6CUM8"/>
<dbReference type="InterPro" id="IPR010720">
    <property type="entry name" value="Alpha-L-AF_C"/>
</dbReference>
<accession>A0A6A6CUM8</accession>
<dbReference type="GO" id="GO:0046556">
    <property type="term" value="F:alpha-L-arabinofuranosidase activity"/>
    <property type="evidence" value="ECO:0007669"/>
    <property type="project" value="UniProtKB-EC"/>
</dbReference>
<dbReference type="SMART" id="SM00813">
    <property type="entry name" value="Alpha-L-AF_C"/>
    <property type="match status" value="1"/>
</dbReference>
<dbReference type="GeneID" id="54563769"/>
<dbReference type="EMBL" id="ML993587">
    <property type="protein sequence ID" value="KAF2169509.1"/>
    <property type="molecule type" value="Genomic_DNA"/>
</dbReference>
<evidence type="ECO:0000313" key="10">
    <source>
        <dbReference type="EMBL" id="KAF2169509.1"/>
    </source>
</evidence>
<evidence type="ECO:0000256" key="3">
    <source>
        <dbReference type="ARBA" id="ARBA00007186"/>
    </source>
</evidence>
<evidence type="ECO:0000256" key="2">
    <source>
        <dbReference type="ARBA" id="ARBA00004834"/>
    </source>
</evidence>
<dbReference type="PANTHER" id="PTHR31776">
    <property type="entry name" value="ALPHA-L-ARABINOFURANOSIDASE 1"/>
    <property type="match status" value="1"/>
</dbReference>
<evidence type="ECO:0000256" key="5">
    <source>
        <dbReference type="ARBA" id="ARBA00022729"/>
    </source>
</evidence>
<sequence length="649" mass="69749">MHLSSTIFGLVALANETVSLTLSVASSPENASSPLLYGLFFEDIYHSGDGGMYGELIRNRAFQGTQDGNGQTGSPSLTPTTRYWSAVGSGVSFNIDSSTPKLSSALASHMKVSVPRGATGQVGFCNDGYYGFSVDSTKRYIADFYFRGTYTGNMTTYFQSTLNGQRFSAVNTSISQTSAQGWKQYYTDVFNPSSSAPNANNTLCFSFDGSKLAGQSIYVNLISAFKQTFNNRANGLREDLAMALSDMNQAYLRLPGGNNLEGNAPPYFLNWTQTVGPLENRPGFPGTWGSTQTNGLGLVELMQWAEDMNLDVVLGVWGGLYLNGATITQADLSPYVQLALDEMEFLTGDTSTKFGALRAQHGRSAPFKVPYVEIGNEDFLNNGYNSYVNYRFNAFYQALSPRYPNVNYISTVEWTPPSGVAVDLHPYGNESYFKSLFNAFDHKPRSIPLFVAEYAVTNSGNNTGQTGAQTFGMALAEAIFLLGCERNSDVVKGTSYGALIKSYDEAPDTVAVIKQTADEVLLTMSYYVQKLFSTYYGKDGALSVAASGGGFDPYYWAASKSGSRTILKVVSYGGSKSSVAVVVNGSKATGATLVRMSAPSSTRINNLKSRGGESSSITTLQLNSAGGQAGTFSLPFAAGYELAILLVDG</sequence>
<keyword evidence="6 10" id="KW-0378">Hydrolase</keyword>
<evidence type="ECO:0000256" key="8">
    <source>
        <dbReference type="SAM" id="SignalP"/>
    </source>
</evidence>
<dbReference type="Pfam" id="PF22848">
    <property type="entry name" value="ASD1_dom"/>
    <property type="match status" value="1"/>
</dbReference>
<dbReference type="Gene3D" id="3.20.20.80">
    <property type="entry name" value="Glycosidases"/>
    <property type="match status" value="1"/>
</dbReference>
<dbReference type="InterPro" id="IPR051563">
    <property type="entry name" value="Glycosyl_Hydrolase_51"/>
</dbReference>
<dbReference type="Pfam" id="PF06964">
    <property type="entry name" value="Alpha-L-AF_C"/>
    <property type="match status" value="1"/>
</dbReference>
<dbReference type="GO" id="GO:0031222">
    <property type="term" value="P:arabinan catabolic process"/>
    <property type="evidence" value="ECO:0007669"/>
    <property type="project" value="UniProtKB-UniPathway"/>
</dbReference>
<evidence type="ECO:0000256" key="6">
    <source>
        <dbReference type="ARBA" id="ARBA00022801"/>
    </source>
</evidence>
<dbReference type="RefSeq" id="XP_033670398.1">
    <property type="nucleotide sequence ID" value="XM_033810497.1"/>
</dbReference>
<name>A0A6A6CUM8_ZASCE</name>
<dbReference type="InterPro" id="IPR055235">
    <property type="entry name" value="ASD1_cat"/>
</dbReference>
<dbReference type="EC" id="3.2.1.55" evidence="4"/>
<dbReference type="GO" id="GO:0046373">
    <property type="term" value="P:L-arabinose metabolic process"/>
    <property type="evidence" value="ECO:0007669"/>
    <property type="project" value="InterPro"/>
</dbReference>
<dbReference type="UniPathway" id="UPA00667"/>
<dbReference type="InterPro" id="IPR017853">
    <property type="entry name" value="GH"/>
</dbReference>
<evidence type="ECO:0000259" key="9">
    <source>
        <dbReference type="SMART" id="SM00813"/>
    </source>
</evidence>
<evidence type="ECO:0000256" key="1">
    <source>
        <dbReference type="ARBA" id="ARBA00001462"/>
    </source>
</evidence>
<dbReference type="PANTHER" id="PTHR31776:SF0">
    <property type="entry name" value="ALPHA-L-ARABINOFURANOSIDASE 1"/>
    <property type="match status" value="1"/>
</dbReference>
<gene>
    <name evidence="10" type="ORF">M409DRAFT_36072</name>
</gene>
<feature type="signal peptide" evidence="8">
    <location>
        <begin position="1"/>
        <end position="19"/>
    </location>
</feature>
<keyword evidence="7" id="KW-0325">Glycoprotein</keyword>
<dbReference type="SUPFAM" id="SSF51445">
    <property type="entry name" value="(Trans)glycosidases"/>
    <property type="match status" value="1"/>
</dbReference>
<reference evidence="10" key="1">
    <citation type="journal article" date="2020" name="Stud. Mycol.">
        <title>101 Dothideomycetes genomes: a test case for predicting lifestyles and emergence of pathogens.</title>
        <authorList>
            <person name="Haridas S."/>
            <person name="Albert R."/>
            <person name="Binder M."/>
            <person name="Bloem J."/>
            <person name="Labutti K."/>
            <person name="Salamov A."/>
            <person name="Andreopoulos B."/>
            <person name="Baker S."/>
            <person name="Barry K."/>
            <person name="Bills G."/>
            <person name="Bluhm B."/>
            <person name="Cannon C."/>
            <person name="Castanera R."/>
            <person name="Culley D."/>
            <person name="Daum C."/>
            <person name="Ezra D."/>
            <person name="Gonzalez J."/>
            <person name="Henrissat B."/>
            <person name="Kuo A."/>
            <person name="Liang C."/>
            <person name="Lipzen A."/>
            <person name="Lutzoni F."/>
            <person name="Magnuson J."/>
            <person name="Mondo S."/>
            <person name="Nolan M."/>
            <person name="Ohm R."/>
            <person name="Pangilinan J."/>
            <person name="Park H.-J."/>
            <person name="Ramirez L."/>
            <person name="Alfaro M."/>
            <person name="Sun H."/>
            <person name="Tritt A."/>
            <person name="Yoshinaga Y."/>
            <person name="Zwiers L.-H."/>
            <person name="Turgeon B."/>
            <person name="Goodwin S."/>
            <person name="Spatafora J."/>
            <person name="Crous P."/>
            <person name="Grigoriev I."/>
        </authorList>
    </citation>
    <scope>NUCLEOTIDE SEQUENCE</scope>
    <source>
        <strain evidence="10">ATCC 36951</strain>
    </source>
</reference>
<comment type="catalytic activity">
    <reaction evidence="1">
        <text>Hydrolysis of terminal non-reducing alpha-L-arabinofuranoside residues in alpha-L-arabinosides.</text>
        <dbReference type="EC" id="3.2.1.55"/>
    </reaction>
</comment>
<organism evidence="10 11">
    <name type="scientific">Zasmidium cellare ATCC 36951</name>
    <dbReference type="NCBI Taxonomy" id="1080233"/>
    <lineage>
        <taxon>Eukaryota</taxon>
        <taxon>Fungi</taxon>
        <taxon>Dikarya</taxon>
        <taxon>Ascomycota</taxon>
        <taxon>Pezizomycotina</taxon>
        <taxon>Dothideomycetes</taxon>
        <taxon>Dothideomycetidae</taxon>
        <taxon>Mycosphaerellales</taxon>
        <taxon>Mycosphaerellaceae</taxon>
        <taxon>Zasmidium</taxon>
    </lineage>
</organism>
<proteinExistence type="inferred from homology"/>
<feature type="domain" description="Alpha-L-arabinofuranosidase C-terminal" evidence="9">
    <location>
        <begin position="452"/>
        <end position="638"/>
    </location>
</feature>
<protein>
    <recommendedName>
        <fullName evidence="4">non-reducing end alpha-L-arabinofuranosidase</fullName>
        <ecNumber evidence="4">3.2.1.55</ecNumber>
    </recommendedName>
</protein>
<evidence type="ECO:0000313" key="11">
    <source>
        <dbReference type="Proteomes" id="UP000799537"/>
    </source>
</evidence>
<comment type="similarity">
    <text evidence="3">Belongs to the glycosyl hydrolase 51 family.</text>
</comment>
<comment type="pathway">
    <text evidence="2">Glycan metabolism; L-arabinan degradation.</text>
</comment>